<dbReference type="PANTHER" id="PTHR43229:SF2">
    <property type="entry name" value="NODULATION PROTEIN J"/>
    <property type="match status" value="1"/>
</dbReference>
<reference evidence="14 15" key="1">
    <citation type="submission" date="2018-07" db="EMBL/GenBank/DDBJ databases">
        <title>Genomic Encyclopedia of Type Strains, Phase IV (KMG-IV): sequencing the most valuable type-strain genomes for metagenomic binning, comparative biology and taxonomic classification.</title>
        <authorList>
            <person name="Goeker M."/>
        </authorList>
    </citation>
    <scope>NUCLEOTIDE SEQUENCE [LARGE SCALE GENOMIC DNA]</scope>
    <source>
        <strain evidence="14 15">DSM 26407</strain>
    </source>
</reference>
<gene>
    <name evidence="14" type="ORF">DFQ59_11330</name>
</gene>
<feature type="transmembrane region" description="Helical" evidence="12">
    <location>
        <begin position="174"/>
        <end position="196"/>
    </location>
</feature>
<feature type="transmembrane region" description="Helical" evidence="12">
    <location>
        <begin position="123"/>
        <end position="140"/>
    </location>
</feature>
<comment type="subcellular location">
    <subcellularLocation>
        <location evidence="1 12">Cell inner membrane</location>
        <topology evidence="1 12">Multi-pass membrane protein</topology>
    </subcellularLocation>
</comment>
<evidence type="ECO:0000256" key="2">
    <source>
        <dbReference type="ARBA" id="ARBA00008394"/>
    </source>
</evidence>
<keyword evidence="9 12" id="KW-1133">Transmembrane helix</keyword>
<evidence type="ECO:0000256" key="4">
    <source>
        <dbReference type="ARBA" id="ARBA00022448"/>
    </source>
</evidence>
<keyword evidence="15" id="KW-1185">Reference proteome</keyword>
<dbReference type="InterPro" id="IPR013525">
    <property type="entry name" value="ABC2_TM"/>
</dbReference>
<dbReference type="InterPro" id="IPR051784">
    <property type="entry name" value="Nod_factor_ABC_transporter"/>
</dbReference>
<sequence>MAPWSPPRLRRGAFAVWRRNLLVWRKLIGPAIVMNFGEPALYLLGLGYGLGFFVGQVNELPYLAFLASGIVASSAMTTAAFEGMYSVYTRMVPQRTYEALLATPLEVDDILAGEMLWCATKSVFSSAAILVVAALLGVVAGWQALWVLPVVFLAGMCFAGPAMMMSAVSTSYDFFNYFFVLVITPMYLLCGVFYPVETLPRALQGFIQFLPLTHAVALARPLVTGLPLDGVPLHLAVLAAYAAVSYYLAVVLVRRRLLV</sequence>
<dbReference type="InterPro" id="IPR047817">
    <property type="entry name" value="ABC2_TM_bact-type"/>
</dbReference>
<dbReference type="PANTHER" id="PTHR43229">
    <property type="entry name" value="NODULATION PROTEIN J"/>
    <property type="match status" value="1"/>
</dbReference>
<evidence type="ECO:0000256" key="3">
    <source>
        <dbReference type="ARBA" id="ARBA00011350"/>
    </source>
</evidence>
<feature type="transmembrane region" description="Helical" evidence="12">
    <location>
        <begin position="146"/>
        <end position="167"/>
    </location>
</feature>
<evidence type="ECO:0000256" key="9">
    <source>
        <dbReference type="ARBA" id="ARBA00022989"/>
    </source>
</evidence>
<dbReference type="GO" id="GO:0015772">
    <property type="term" value="P:oligosaccharide transport"/>
    <property type="evidence" value="ECO:0007669"/>
    <property type="project" value="InterPro"/>
</dbReference>
<comment type="caution">
    <text evidence="14">The sequence shown here is derived from an EMBL/GenBank/DDBJ whole genome shotgun (WGS) entry which is preliminary data.</text>
</comment>
<evidence type="ECO:0000256" key="5">
    <source>
        <dbReference type="ARBA" id="ARBA00022458"/>
    </source>
</evidence>
<dbReference type="InterPro" id="IPR005981">
    <property type="entry name" value="ABC_transptNodJ"/>
</dbReference>
<evidence type="ECO:0000256" key="8">
    <source>
        <dbReference type="ARBA" id="ARBA00022692"/>
    </source>
</evidence>
<dbReference type="RefSeq" id="WP_114280997.1">
    <property type="nucleotide sequence ID" value="NZ_QPJY01000013.1"/>
</dbReference>
<evidence type="ECO:0000256" key="11">
    <source>
        <dbReference type="ARBA" id="ARBA00025119"/>
    </source>
</evidence>
<accession>A0A369BZ79</accession>
<evidence type="ECO:0000256" key="6">
    <source>
        <dbReference type="ARBA" id="ARBA00022475"/>
    </source>
</evidence>
<evidence type="ECO:0000256" key="1">
    <source>
        <dbReference type="ARBA" id="ARBA00004429"/>
    </source>
</evidence>
<dbReference type="InterPro" id="IPR000412">
    <property type="entry name" value="ABC_2_transport"/>
</dbReference>
<dbReference type="NCBIfam" id="TIGR01291">
    <property type="entry name" value="nodJ"/>
    <property type="match status" value="1"/>
</dbReference>
<dbReference type="OrthoDB" id="9778589at2"/>
<evidence type="ECO:0000256" key="10">
    <source>
        <dbReference type="ARBA" id="ARBA00023136"/>
    </source>
</evidence>
<protein>
    <recommendedName>
        <fullName evidence="12">Transport permease protein</fullName>
    </recommendedName>
</protein>
<dbReference type="Proteomes" id="UP000252707">
    <property type="component" value="Unassembled WGS sequence"/>
</dbReference>
<evidence type="ECO:0000313" key="14">
    <source>
        <dbReference type="EMBL" id="RCX24934.1"/>
    </source>
</evidence>
<name>A0A369BZ79_9GAMM</name>
<feature type="domain" description="ABC transmembrane type-2" evidence="13">
    <location>
        <begin position="30"/>
        <end position="256"/>
    </location>
</feature>
<comment type="function">
    <text evidence="11">Part of the ABC transporter complex NodIJ involved in the export of the nodulation factors (Nod factors), the bacterial signal molecules that induce symbiosis and subsequent nodulation induction. Nod factors are LCO (lipo-chitin oligosaccharide), a modified beta-1,4-linked N-acetylglucosamine oligosaccharide. This subunit encodes the transporter.</text>
</comment>
<keyword evidence="5" id="KW-0536">Nodulation</keyword>
<evidence type="ECO:0000256" key="7">
    <source>
        <dbReference type="ARBA" id="ARBA00022519"/>
    </source>
</evidence>
<keyword evidence="6 12" id="KW-1003">Cell membrane</keyword>
<organism evidence="14 15">
    <name type="scientific">Thioalbus denitrificans</name>
    <dbReference type="NCBI Taxonomy" id="547122"/>
    <lineage>
        <taxon>Bacteria</taxon>
        <taxon>Pseudomonadati</taxon>
        <taxon>Pseudomonadota</taxon>
        <taxon>Gammaproteobacteria</taxon>
        <taxon>Chromatiales</taxon>
        <taxon>Ectothiorhodospiraceae</taxon>
        <taxon>Thioalbus</taxon>
    </lineage>
</organism>
<dbReference type="EMBL" id="QPJY01000013">
    <property type="protein sequence ID" value="RCX24934.1"/>
    <property type="molecule type" value="Genomic_DNA"/>
</dbReference>
<dbReference type="Pfam" id="PF01061">
    <property type="entry name" value="ABC2_membrane"/>
    <property type="match status" value="1"/>
</dbReference>
<keyword evidence="10 12" id="KW-0472">Membrane</keyword>
<dbReference type="PIRSF" id="PIRSF006648">
    <property type="entry name" value="DrrB"/>
    <property type="match status" value="1"/>
</dbReference>
<dbReference type="AlphaFoldDB" id="A0A369BZ79"/>
<dbReference type="PRINTS" id="PR00164">
    <property type="entry name" value="ABC2TRNSPORT"/>
</dbReference>
<dbReference type="GO" id="GO:0140359">
    <property type="term" value="F:ABC-type transporter activity"/>
    <property type="evidence" value="ECO:0007669"/>
    <property type="project" value="InterPro"/>
</dbReference>
<dbReference type="GO" id="GO:0043190">
    <property type="term" value="C:ATP-binding cassette (ABC) transporter complex"/>
    <property type="evidence" value="ECO:0007669"/>
    <property type="project" value="InterPro"/>
</dbReference>
<evidence type="ECO:0000259" key="13">
    <source>
        <dbReference type="PROSITE" id="PS51012"/>
    </source>
</evidence>
<feature type="transmembrane region" description="Helical" evidence="12">
    <location>
        <begin position="231"/>
        <end position="253"/>
    </location>
</feature>
<proteinExistence type="inferred from homology"/>
<evidence type="ECO:0000313" key="15">
    <source>
        <dbReference type="Proteomes" id="UP000252707"/>
    </source>
</evidence>
<dbReference type="PROSITE" id="PS51012">
    <property type="entry name" value="ABC_TM2"/>
    <property type="match status" value="1"/>
</dbReference>
<comment type="subunit">
    <text evidence="3">The complex is composed of two ATP-binding proteins (NodI) and two transmembrane proteins (NodJ).</text>
</comment>
<feature type="transmembrane region" description="Helical" evidence="12">
    <location>
        <begin position="27"/>
        <end position="50"/>
    </location>
</feature>
<feature type="transmembrane region" description="Helical" evidence="12">
    <location>
        <begin position="62"/>
        <end position="81"/>
    </location>
</feature>
<evidence type="ECO:0000256" key="12">
    <source>
        <dbReference type="RuleBase" id="RU361157"/>
    </source>
</evidence>
<keyword evidence="4 12" id="KW-0813">Transport</keyword>
<keyword evidence="8 12" id="KW-0812">Transmembrane</keyword>
<keyword evidence="7" id="KW-0997">Cell inner membrane</keyword>
<comment type="similarity">
    <text evidence="2">Belongs to the ABC-2 integral membrane protein family. Lipooligosaccharide exporter (TC 3.A.1.102) subfamily.</text>
</comment>